<keyword evidence="4 10" id="KW-0378">Hydrolase</keyword>
<organism evidence="15 16">
    <name type="scientific">Stylonychia lemnae</name>
    <name type="common">Ciliate</name>
    <dbReference type="NCBI Taxonomy" id="5949"/>
    <lineage>
        <taxon>Eukaryota</taxon>
        <taxon>Sar</taxon>
        <taxon>Alveolata</taxon>
        <taxon>Ciliophora</taxon>
        <taxon>Intramacronucleata</taxon>
        <taxon>Spirotrichea</taxon>
        <taxon>Stichotrichia</taxon>
        <taxon>Sporadotrichida</taxon>
        <taxon>Oxytrichidae</taxon>
        <taxon>Stylonychinae</taxon>
        <taxon>Stylonychia</taxon>
    </lineage>
</organism>
<dbReference type="PANTHER" id="PTHR10625">
    <property type="entry name" value="HISTONE DEACETYLASE HDAC1-RELATED"/>
    <property type="match status" value="1"/>
</dbReference>
<evidence type="ECO:0000256" key="12">
    <source>
        <dbReference type="PIRSR" id="PIRSR037913-2"/>
    </source>
</evidence>
<evidence type="ECO:0000256" key="8">
    <source>
        <dbReference type="ARBA" id="ARBA00023242"/>
    </source>
</evidence>
<evidence type="ECO:0000256" key="7">
    <source>
        <dbReference type="ARBA" id="ARBA00023163"/>
    </source>
</evidence>
<dbReference type="FunCoup" id="A0A078BB93">
    <property type="interactions" value="551"/>
</dbReference>
<keyword evidence="7 10" id="KW-0804">Transcription</keyword>
<evidence type="ECO:0000256" key="10">
    <source>
        <dbReference type="PIRNR" id="PIRNR037913"/>
    </source>
</evidence>
<keyword evidence="3" id="KW-0678">Repressor</keyword>
<keyword evidence="6 10" id="KW-0805">Transcription regulation</keyword>
<feature type="binding site" evidence="13">
    <location>
        <position position="258"/>
    </location>
    <ligand>
        <name>a divalent metal cation</name>
        <dbReference type="ChEBI" id="CHEBI:60240"/>
    </ligand>
</feature>
<comment type="similarity">
    <text evidence="9 10">Belongs to the histone deacetylase family. HD Type 1 subfamily.</text>
</comment>
<evidence type="ECO:0000256" key="1">
    <source>
        <dbReference type="ARBA" id="ARBA00004123"/>
    </source>
</evidence>
<dbReference type="SUPFAM" id="SSF52768">
    <property type="entry name" value="Arginase/deacetylase"/>
    <property type="match status" value="1"/>
</dbReference>
<dbReference type="EC" id="3.5.1.98" evidence="2 10"/>
<dbReference type="AlphaFoldDB" id="A0A078BB93"/>
<sequence>MSNNRVAYFYDSEVGSFYYGPEHPMKPFRIKMTHQLILSYGLYRKMNVYSPHKATDQEMIAFHSQDYIEHLKRAAPNLLTNNFEMKFNVGENDCPCFPGLFEFSQISAGGSLDAAIKLNHKSADICINWAGGLHHAKKMEASGFCYVNDIVLAILELLKYHNRVLYIDIDVHHGDGVEEAFYCTHRVMTVSFHRYGDFFPGTGDIKDIGYGNGQYYALNVPLNSGIDDDSYFTLFKNIIEEVRQRYRPDAVVIQCGADSLAYDRLGTYNTTIRGHGECVKHVKGWGLPMLVLGGGGYTIKNVARCWANETGICLGQELDNQIPMNDFYEFYGNDFKLHFNPKQDEPNLNSKEYLDFVQTKCLQNLKALEGAPSVGILDYVPTDFFSHDVVESMKTHKADHPAEPY</sequence>
<evidence type="ECO:0000313" key="16">
    <source>
        <dbReference type="Proteomes" id="UP000039865"/>
    </source>
</evidence>
<proteinExistence type="inferred from homology"/>
<dbReference type="InterPro" id="IPR023801">
    <property type="entry name" value="His_deacetylse_dom"/>
</dbReference>
<dbReference type="Gene3D" id="3.40.800.20">
    <property type="entry name" value="Histone deacetylase domain"/>
    <property type="match status" value="1"/>
</dbReference>
<evidence type="ECO:0000256" key="4">
    <source>
        <dbReference type="ARBA" id="ARBA00022801"/>
    </source>
</evidence>
<evidence type="ECO:0000256" key="2">
    <source>
        <dbReference type="ARBA" id="ARBA00012111"/>
    </source>
</evidence>
<comment type="subcellular location">
    <subcellularLocation>
        <location evidence="1 10">Nucleus</location>
    </subcellularLocation>
</comment>
<evidence type="ECO:0000256" key="6">
    <source>
        <dbReference type="ARBA" id="ARBA00023015"/>
    </source>
</evidence>
<name>A0A078BB93_STYLE</name>
<protein>
    <recommendedName>
        <fullName evidence="2 10">Histone deacetylase</fullName>
        <ecNumber evidence="2 10">3.5.1.98</ecNumber>
    </recommendedName>
</protein>
<dbReference type="PANTHER" id="PTHR10625:SF10">
    <property type="entry name" value="HISTONE DEACETYLASE HDAC1"/>
    <property type="match status" value="1"/>
</dbReference>
<dbReference type="PRINTS" id="PR01270">
    <property type="entry name" value="HDASUPER"/>
</dbReference>
<feature type="binding site" evidence="12">
    <location>
        <position position="143"/>
    </location>
    <ligand>
        <name>substrate</name>
    </ligand>
</feature>
<evidence type="ECO:0000256" key="3">
    <source>
        <dbReference type="ARBA" id="ARBA00022491"/>
    </source>
</evidence>
<reference evidence="15 16" key="1">
    <citation type="submission" date="2014-06" db="EMBL/GenBank/DDBJ databases">
        <authorList>
            <person name="Swart Estienne"/>
        </authorList>
    </citation>
    <scope>NUCLEOTIDE SEQUENCE [LARGE SCALE GENOMIC DNA]</scope>
    <source>
        <strain evidence="15 16">130c</strain>
    </source>
</reference>
<dbReference type="PRINTS" id="PR01271">
    <property type="entry name" value="HISDACETLASE"/>
</dbReference>
<dbReference type="Pfam" id="PF00850">
    <property type="entry name" value="Hist_deacetyl"/>
    <property type="match status" value="1"/>
</dbReference>
<dbReference type="InterPro" id="IPR003084">
    <property type="entry name" value="HDAC_I/II"/>
</dbReference>
<keyword evidence="16" id="KW-1185">Reference proteome</keyword>
<evidence type="ECO:0000256" key="13">
    <source>
        <dbReference type="PIRSR" id="PIRSR037913-3"/>
    </source>
</evidence>
<dbReference type="EMBL" id="CCKQ01019790">
    <property type="protein sequence ID" value="CDW91830.1"/>
    <property type="molecule type" value="Genomic_DNA"/>
</dbReference>
<dbReference type="PIRSF" id="PIRSF037913">
    <property type="entry name" value="His_deacetylse_1"/>
    <property type="match status" value="1"/>
</dbReference>
<comment type="catalytic activity">
    <reaction evidence="10">
        <text>N(6)-acetyl-L-lysyl-[histone] + H2O = L-lysyl-[histone] + acetate</text>
        <dbReference type="Rhea" id="RHEA:58196"/>
        <dbReference type="Rhea" id="RHEA-COMP:9845"/>
        <dbReference type="Rhea" id="RHEA-COMP:11338"/>
        <dbReference type="ChEBI" id="CHEBI:15377"/>
        <dbReference type="ChEBI" id="CHEBI:29969"/>
        <dbReference type="ChEBI" id="CHEBI:30089"/>
        <dbReference type="ChEBI" id="CHEBI:61930"/>
        <dbReference type="EC" id="3.5.1.98"/>
    </reaction>
</comment>
<accession>A0A078BB93</accession>
<keyword evidence="13" id="KW-0479">Metal-binding</keyword>
<dbReference type="InterPro" id="IPR037138">
    <property type="entry name" value="His_deacetylse_dom_sf"/>
</dbReference>
<dbReference type="GO" id="GO:0046872">
    <property type="term" value="F:metal ion binding"/>
    <property type="evidence" value="ECO:0007669"/>
    <property type="project" value="UniProtKB-KW"/>
</dbReference>
<feature type="active site" description="Proton acceptor" evidence="11">
    <location>
        <position position="135"/>
    </location>
</feature>
<evidence type="ECO:0000256" key="5">
    <source>
        <dbReference type="ARBA" id="ARBA00022853"/>
    </source>
</evidence>
<evidence type="ECO:0000313" key="15">
    <source>
        <dbReference type="EMBL" id="CDW91830.1"/>
    </source>
</evidence>
<keyword evidence="8 10" id="KW-0539">Nucleus</keyword>
<evidence type="ECO:0000259" key="14">
    <source>
        <dbReference type="Pfam" id="PF00850"/>
    </source>
</evidence>
<dbReference type="FunFam" id="3.40.800.20:FF:000001">
    <property type="entry name" value="Histone deacetylase"/>
    <property type="match status" value="1"/>
</dbReference>
<dbReference type="Proteomes" id="UP000039865">
    <property type="component" value="Unassembled WGS sequence"/>
</dbReference>
<dbReference type="OMA" id="GWLRAFH"/>
<evidence type="ECO:0000256" key="9">
    <source>
        <dbReference type="ARBA" id="ARBA00061569"/>
    </source>
</evidence>
<dbReference type="GO" id="GO:0040029">
    <property type="term" value="P:epigenetic regulation of gene expression"/>
    <property type="evidence" value="ECO:0007669"/>
    <property type="project" value="TreeGrafter"/>
</dbReference>
<dbReference type="InterPro" id="IPR023696">
    <property type="entry name" value="Ureohydrolase_dom_sf"/>
</dbReference>
<keyword evidence="5 10" id="KW-0156">Chromatin regulator</keyword>
<feature type="binding site" evidence="12">
    <location>
        <position position="297"/>
    </location>
    <ligand>
        <name>substrate</name>
    </ligand>
</feature>
<feature type="binding site" evidence="12">
    <location>
        <position position="93"/>
    </location>
    <ligand>
        <name>substrate</name>
    </ligand>
</feature>
<dbReference type="GO" id="GO:0000118">
    <property type="term" value="C:histone deacetylase complex"/>
    <property type="evidence" value="ECO:0007669"/>
    <property type="project" value="UniProtKB-ARBA"/>
</dbReference>
<dbReference type="InterPro" id="IPR000286">
    <property type="entry name" value="HDACs"/>
</dbReference>
<feature type="domain" description="Histone deacetylase" evidence="14">
    <location>
        <begin position="23"/>
        <end position="310"/>
    </location>
</feature>
<dbReference type="GO" id="GO:0141221">
    <property type="term" value="F:histone deacetylase activity, hydrolytic mechanism"/>
    <property type="evidence" value="ECO:0007669"/>
    <property type="project" value="UniProtKB-EC"/>
</dbReference>
<evidence type="ECO:0000256" key="11">
    <source>
        <dbReference type="PIRSR" id="PIRSR037913-1"/>
    </source>
</evidence>
<dbReference type="InParanoid" id="A0A078BB93"/>
<dbReference type="OrthoDB" id="1918432at2759"/>
<feature type="binding site" evidence="13">
    <location>
        <position position="172"/>
    </location>
    <ligand>
        <name>a divalent metal cation</name>
        <dbReference type="ChEBI" id="CHEBI:60240"/>
    </ligand>
</feature>
<feature type="binding site" evidence="13">
    <location>
        <position position="170"/>
    </location>
    <ligand>
        <name>a divalent metal cation</name>
        <dbReference type="ChEBI" id="CHEBI:60240"/>
    </ligand>
</feature>
<gene>
    <name evidence="15" type="primary">Contig17180.g18302</name>
    <name evidence="15" type="ORF">STYLEM_20991</name>
</gene>